<organism evidence="1 2">
    <name type="scientific">Rhodococcus baikonurensis</name>
    <dbReference type="NCBI Taxonomy" id="172041"/>
    <lineage>
        <taxon>Bacteria</taxon>
        <taxon>Bacillati</taxon>
        <taxon>Actinomycetota</taxon>
        <taxon>Actinomycetes</taxon>
        <taxon>Mycobacteriales</taxon>
        <taxon>Nocardiaceae</taxon>
        <taxon>Rhodococcus</taxon>
        <taxon>Rhodococcus erythropolis group</taxon>
    </lineage>
</organism>
<dbReference type="EMBL" id="JBHMAS010000068">
    <property type="protein sequence ID" value="MFB9783213.1"/>
    <property type="molecule type" value="Genomic_DNA"/>
</dbReference>
<dbReference type="Gene3D" id="3.40.30.10">
    <property type="entry name" value="Glutaredoxin"/>
    <property type="match status" value="1"/>
</dbReference>
<sequence>MSNNRSSRRVIVVLRPTVSGLDESAGRRMLDAVQAGTDVDVCVAYLDIASPSLHEELDRAHTDDVDKVVLIPVAVPRDRYLLTWTSKAVANWRETRIDAELEVSLHESESLEGAVAAQVIDELDSAGKPITASPASYRSPAWSVIEPHETHLLVCKGPRCMAYGAGPLHRAMSAAAKGTSAKVTGTGCLSPCNLGPLVIANPGGTWFGHVNAGDADALVSGHEDHLVDHVLDR</sequence>
<proteinExistence type="predicted"/>
<dbReference type="CDD" id="cd02980">
    <property type="entry name" value="TRX_Fd_family"/>
    <property type="match status" value="1"/>
</dbReference>
<dbReference type="RefSeq" id="WP_378375962.1">
    <property type="nucleotide sequence ID" value="NZ_JBHMAS010000068.1"/>
</dbReference>
<keyword evidence="2" id="KW-1185">Reference proteome</keyword>
<protein>
    <recommendedName>
        <fullName evidence="3">(2Fe-2S) ferredoxin</fullName>
    </recommendedName>
</protein>
<comment type="caution">
    <text evidence="1">The sequence shown here is derived from an EMBL/GenBank/DDBJ whole genome shotgun (WGS) entry which is preliminary data.</text>
</comment>
<evidence type="ECO:0000313" key="1">
    <source>
        <dbReference type="EMBL" id="MFB9783213.1"/>
    </source>
</evidence>
<reference evidence="1 2" key="1">
    <citation type="submission" date="2024-09" db="EMBL/GenBank/DDBJ databases">
        <authorList>
            <person name="Sun Q."/>
            <person name="Mori K."/>
        </authorList>
    </citation>
    <scope>NUCLEOTIDE SEQUENCE [LARGE SCALE GENOMIC DNA]</scope>
    <source>
        <strain evidence="1 2">JCM 11411</strain>
    </source>
</reference>
<dbReference type="Proteomes" id="UP001589587">
    <property type="component" value="Unassembled WGS sequence"/>
</dbReference>
<gene>
    <name evidence="1" type="ORF">ACFFQ6_26285</name>
</gene>
<name>A0ABV5XM60_9NOCA</name>
<evidence type="ECO:0000313" key="2">
    <source>
        <dbReference type="Proteomes" id="UP001589587"/>
    </source>
</evidence>
<dbReference type="InterPro" id="IPR036249">
    <property type="entry name" value="Thioredoxin-like_sf"/>
</dbReference>
<accession>A0ABV5XM60</accession>
<dbReference type="SUPFAM" id="SSF52833">
    <property type="entry name" value="Thioredoxin-like"/>
    <property type="match status" value="1"/>
</dbReference>
<dbReference type="Gene3D" id="3.40.50.1400">
    <property type="match status" value="1"/>
</dbReference>
<evidence type="ECO:0008006" key="3">
    <source>
        <dbReference type="Google" id="ProtNLM"/>
    </source>
</evidence>